<dbReference type="Proteomes" id="UP000279457">
    <property type="component" value="Unassembled WGS sequence"/>
</dbReference>
<reference evidence="1 2" key="1">
    <citation type="submission" date="2018-10" db="EMBL/GenBank/DDBJ databases">
        <title>Draft genome sequence for the type isolate of Erwinia psidii, agent causal of bacterial blight in guava (Psidium guajava) and wilt and die-back of Eucalyptus spp.</title>
        <authorList>
            <person name="Hermenegildo P.S."/>
            <person name="Santos S.A."/>
            <person name="Guimaraes L.M.S."/>
            <person name="Vidigal P.M.P."/>
            <person name="Pereira I.C."/>
            <person name="Badel J.L."/>
            <person name="Alfenas-Zerbini P."/>
            <person name="Ferreira M.A.S.V."/>
            <person name="Alfenas A.C."/>
        </authorList>
    </citation>
    <scope>NUCLEOTIDE SEQUENCE [LARGE SCALE GENOMIC DNA]</scope>
    <source>
        <strain evidence="1 2">IBSBF 435</strain>
    </source>
</reference>
<evidence type="ECO:0000313" key="2">
    <source>
        <dbReference type="Proteomes" id="UP000279457"/>
    </source>
</evidence>
<keyword evidence="2" id="KW-1185">Reference proteome</keyword>
<dbReference type="EMBL" id="RHHM01000008">
    <property type="protein sequence ID" value="RQM38104.1"/>
    <property type="molecule type" value="Genomic_DNA"/>
</dbReference>
<dbReference type="AlphaFoldDB" id="A0A3N6RY92"/>
<evidence type="ECO:0000313" key="1">
    <source>
        <dbReference type="EMBL" id="RQM38104.1"/>
    </source>
</evidence>
<sequence length="101" mass="11723">MLYHPAFEAIKKAANITYRVVFYNLDELSSLLSARGYILDEDFSPEGYYDFDNNKSKKCIRVDRDVFENGALKVMLPTDWKNQFVRVVTFNPPSDDDDAPF</sequence>
<proteinExistence type="predicted"/>
<accession>A0A3N6RY92</accession>
<protein>
    <submittedName>
        <fullName evidence="1">Uncharacterized protein</fullName>
    </submittedName>
</protein>
<name>A0A3N6RY92_9GAMM</name>
<comment type="caution">
    <text evidence="1">The sequence shown here is derived from an EMBL/GenBank/DDBJ whole genome shotgun (WGS) entry which is preliminary data.</text>
</comment>
<gene>
    <name evidence="1" type="ORF">EB241_12595</name>
</gene>
<organism evidence="1 2">
    <name type="scientific">Erwinia psidii</name>
    <dbReference type="NCBI Taxonomy" id="69224"/>
    <lineage>
        <taxon>Bacteria</taxon>
        <taxon>Pseudomonadati</taxon>
        <taxon>Pseudomonadota</taxon>
        <taxon>Gammaproteobacteria</taxon>
        <taxon>Enterobacterales</taxon>
        <taxon>Erwiniaceae</taxon>
        <taxon>Erwinia</taxon>
    </lineage>
</organism>